<dbReference type="GO" id="GO:0004722">
    <property type="term" value="F:protein serine/threonine phosphatase activity"/>
    <property type="evidence" value="ECO:0007669"/>
    <property type="project" value="UniProtKB-EC"/>
</dbReference>
<sequence>MSYSFEPNGGLGPQGRPQPAARVALAVNGMGSFTWDLASGEMRYDRGGLAVMGFRPGEFDGRLGTLGERMLPVELPAIEEQVERALRERSSFSLYFRIRRYRGAAPRWTHTQGHVVCDPEGRPVRVIGIIRDATQELRAVDQTEQLRIARNDRRRQADIVGHVSDALAPTLTVEDVAEALTSKRLMEQIGASSIILGLVDNGRMGLVGANGVTDQLIRDFHQSRLNESLPLTDAARTREAVFLTDRTDFVERYPAVEPYLRRFPRTAAAVFLPLIAHDIPIGAVGLTYEGRARFPQDERTVLTALGKVIAQSLQRALLYDQEHELAAGLQTAMLPGRLPDAPGLSLATRYRPTRARGSIGGDWYDALTLPDGRIAAVIGDVQGHDVTAAAIMGQLRVALRAYAAEGHPPTTVMARTSVFLTELATDRFATCLIALLDPRTGMTSIVRAGHPEPLVRRSDGSSAWIDIPGGLPLGLAAQDALPVYPASETVLEPGSTLVLCTDGLVEARAEDIDEGRSRLLRALRTGPEQPDDLADHLLHSMADYTGEEDDVALLILRRSSGRPVPAPQWETDIAPQDPDALRAARLALRGALSNWSLEALSDTAELLACELVTNALLYTGGATTLTARPAQNGGRALRLTVSDTSPASPRRRAATGLHTSGRGLMLVEELADAWGVEPRGNGKTVWCEISIAVP</sequence>
<feature type="domain" description="PAC" evidence="16">
    <location>
        <begin position="92"/>
        <end position="145"/>
    </location>
</feature>
<evidence type="ECO:0000259" key="16">
    <source>
        <dbReference type="PROSITE" id="PS50113"/>
    </source>
</evidence>
<keyword evidence="10" id="KW-0904">Protein phosphatase</keyword>
<protein>
    <recommendedName>
        <fullName evidence="1">protein-serine/threonine phosphatase</fullName>
        <ecNumber evidence="1">3.1.3.16</ecNumber>
    </recommendedName>
    <alternativeName>
        <fullName evidence="15">Protein-serine/threonine phosphatase</fullName>
    </alternativeName>
    <alternativeName>
        <fullName evidence="14">Serine/threonine-protein kinase</fullName>
    </alternativeName>
</protein>
<dbReference type="CDD" id="cd00130">
    <property type="entry name" value="PAS"/>
    <property type="match status" value="1"/>
</dbReference>
<evidence type="ECO:0000256" key="13">
    <source>
        <dbReference type="ARBA" id="ARBA00056274"/>
    </source>
</evidence>
<dbReference type="Gene3D" id="3.30.450.20">
    <property type="entry name" value="PAS domain"/>
    <property type="match status" value="1"/>
</dbReference>
<dbReference type="SMART" id="SM00331">
    <property type="entry name" value="PP2C_SIG"/>
    <property type="match status" value="1"/>
</dbReference>
<dbReference type="Pfam" id="PF13581">
    <property type="entry name" value="HATPase_c_2"/>
    <property type="match status" value="1"/>
</dbReference>
<dbReference type="FunFam" id="3.60.40.10:FF:000005">
    <property type="entry name" value="Serine/threonine protein phosphatase"/>
    <property type="match status" value="1"/>
</dbReference>
<dbReference type="InterPro" id="IPR036890">
    <property type="entry name" value="HATPase_C_sf"/>
</dbReference>
<keyword evidence="11" id="KW-0464">Manganese</keyword>
<comment type="catalytic activity">
    <reaction evidence="12">
        <text>O-phospho-L-seryl-[protein] + H2O = L-seryl-[protein] + phosphate</text>
        <dbReference type="Rhea" id="RHEA:20629"/>
        <dbReference type="Rhea" id="RHEA-COMP:9863"/>
        <dbReference type="Rhea" id="RHEA-COMP:11604"/>
        <dbReference type="ChEBI" id="CHEBI:15377"/>
        <dbReference type="ChEBI" id="CHEBI:29999"/>
        <dbReference type="ChEBI" id="CHEBI:43474"/>
        <dbReference type="ChEBI" id="CHEBI:83421"/>
        <dbReference type="EC" id="3.1.3.16"/>
    </reaction>
</comment>
<dbReference type="EMBL" id="CP108169">
    <property type="protein sequence ID" value="WTQ78704.1"/>
    <property type="molecule type" value="Genomic_DNA"/>
</dbReference>
<dbReference type="Pfam" id="PF08447">
    <property type="entry name" value="PAS_3"/>
    <property type="match status" value="1"/>
</dbReference>
<accession>A0AAU1M5X4</accession>
<dbReference type="Pfam" id="PF13185">
    <property type="entry name" value="GAF_2"/>
    <property type="match status" value="1"/>
</dbReference>
<keyword evidence="4" id="KW-0479">Metal-binding</keyword>
<comment type="function">
    <text evidence="13">Primarily acts as an independent SigF regulator that is sensitive to the osmosensory signal, mediating the cross talk of PknD with the SigF regulon. Possesses both phosphatase and kinase activities. The kinase domain functions as a classic anti-sigma factor-like kinase to phosphorylate the anti-anti-sigma factor domain at the canonical regulatory site, and the phosphatase domain antagonizes this activity.</text>
</comment>
<dbReference type="AlphaFoldDB" id="A0AAU1M5X4"/>
<organism evidence="17">
    <name type="scientific">Streptomyces sp. NBC_00148</name>
    <dbReference type="NCBI Taxonomy" id="2903626"/>
    <lineage>
        <taxon>Bacteria</taxon>
        <taxon>Bacillati</taxon>
        <taxon>Actinomycetota</taxon>
        <taxon>Actinomycetes</taxon>
        <taxon>Kitasatosporales</taxon>
        <taxon>Streptomycetaceae</taxon>
        <taxon>Streptomyces</taxon>
    </lineage>
</organism>
<keyword evidence="3" id="KW-0808">Transferase</keyword>
<evidence type="ECO:0000256" key="4">
    <source>
        <dbReference type="ARBA" id="ARBA00022723"/>
    </source>
</evidence>
<evidence type="ECO:0000256" key="6">
    <source>
        <dbReference type="ARBA" id="ARBA00022777"/>
    </source>
</evidence>
<evidence type="ECO:0000256" key="11">
    <source>
        <dbReference type="ARBA" id="ARBA00023211"/>
    </source>
</evidence>
<dbReference type="InterPro" id="IPR000014">
    <property type="entry name" value="PAS"/>
</dbReference>
<keyword evidence="8" id="KW-0067">ATP-binding</keyword>
<dbReference type="InterPro" id="IPR013655">
    <property type="entry name" value="PAS_fold_3"/>
</dbReference>
<dbReference type="PANTHER" id="PTHR43156:SF2">
    <property type="entry name" value="STAGE II SPORULATION PROTEIN E"/>
    <property type="match status" value="1"/>
</dbReference>
<evidence type="ECO:0000256" key="8">
    <source>
        <dbReference type="ARBA" id="ARBA00022840"/>
    </source>
</evidence>
<dbReference type="GO" id="GO:0005524">
    <property type="term" value="F:ATP binding"/>
    <property type="evidence" value="ECO:0007669"/>
    <property type="project" value="UniProtKB-KW"/>
</dbReference>
<dbReference type="Gene3D" id="3.30.565.10">
    <property type="entry name" value="Histidine kinase-like ATPase, C-terminal domain"/>
    <property type="match status" value="1"/>
</dbReference>
<dbReference type="GO" id="GO:0046872">
    <property type="term" value="F:metal ion binding"/>
    <property type="evidence" value="ECO:0007669"/>
    <property type="project" value="UniProtKB-KW"/>
</dbReference>
<dbReference type="InterPro" id="IPR052016">
    <property type="entry name" value="Bact_Sigma-Reg"/>
</dbReference>
<evidence type="ECO:0000256" key="3">
    <source>
        <dbReference type="ARBA" id="ARBA00022679"/>
    </source>
</evidence>
<evidence type="ECO:0000256" key="2">
    <source>
        <dbReference type="ARBA" id="ARBA00022553"/>
    </source>
</evidence>
<keyword evidence="9" id="KW-0460">Magnesium</keyword>
<dbReference type="InterPro" id="IPR001610">
    <property type="entry name" value="PAC"/>
</dbReference>
<evidence type="ECO:0000256" key="5">
    <source>
        <dbReference type="ARBA" id="ARBA00022741"/>
    </source>
</evidence>
<name>A0AAU1M5X4_9ACTN</name>
<dbReference type="InterPro" id="IPR000700">
    <property type="entry name" value="PAS-assoc_C"/>
</dbReference>
<keyword evidence="5" id="KW-0547">Nucleotide-binding</keyword>
<evidence type="ECO:0000256" key="14">
    <source>
        <dbReference type="ARBA" id="ARBA00075117"/>
    </source>
</evidence>
<dbReference type="SMART" id="SM00065">
    <property type="entry name" value="GAF"/>
    <property type="match status" value="1"/>
</dbReference>
<evidence type="ECO:0000256" key="1">
    <source>
        <dbReference type="ARBA" id="ARBA00013081"/>
    </source>
</evidence>
<keyword evidence="6" id="KW-0418">Kinase</keyword>
<evidence type="ECO:0000256" key="10">
    <source>
        <dbReference type="ARBA" id="ARBA00022912"/>
    </source>
</evidence>
<dbReference type="SUPFAM" id="SSF55785">
    <property type="entry name" value="PYP-like sensor domain (PAS domain)"/>
    <property type="match status" value="1"/>
</dbReference>
<keyword evidence="7" id="KW-0378">Hydrolase</keyword>
<keyword evidence="2" id="KW-0597">Phosphoprotein</keyword>
<dbReference type="SUPFAM" id="SSF55781">
    <property type="entry name" value="GAF domain-like"/>
    <property type="match status" value="1"/>
</dbReference>
<dbReference type="InterPro" id="IPR003018">
    <property type="entry name" value="GAF"/>
</dbReference>
<dbReference type="PANTHER" id="PTHR43156">
    <property type="entry name" value="STAGE II SPORULATION PROTEIN E-RELATED"/>
    <property type="match status" value="1"/>
</dbReference>
<dbReference type="EC" id="3.1.3.16" evidence="1"/>
<evidence type="ECO:0000256" key="7">
    <source>
        <dbReference type="ARBA" id="ARBA00022801"/>
    </source>
</evidence>
<dbReference type="SUPFAM" id="SSF55874">
    <property type="entry name" value="ATPase domain of HSP90 chaperone/DNA topoisomerase II/histidine kinase"/>
    <property type="match status" value="1"/>
</dbReference>
<dbReference type="Gene3D" id="3.30.450.40">
    <property type="match status" value="1"/>
</dbReference>
<proteinExistence type="predicted"/>
<dbReference type="PROSITE" id="PS50113">
    <property type="entry name" value="PAC"/>
    <property type="match status" value="1"/>
</dbReference>
<dbReference type="InterPro" id="IPR029016">
    <property type="entry name" value="GAF-like_dom_sf"/>
</dbReference>
<reference evidence="17" key="1">
    <citation type="submission" date="2022-10" db="EMBL/GenBank/DDBJ databases">
        <title>The complete genomes of actinobacterial strains from the NBC collection.</title>
        <authorList>
            <person name="Joergensen T.S."/>
            <person name="Alvarez Arevalo M."/>
            <person name="Sterndorff E.B."/>
            <person name="Faurdal D."/>
            <person name="Vuksanovic O."/>
            <person name="Mourched A.-S."/>
            <person name="Charusanti P."/>
            <person name="Shaw S."/>
            <person name="Blin K."/>
            <person name="Weber T."/>
        </authorList>
    </citation>
    <scope>NUCLEOTIDE SEQUENCE</scope>
    <source>
        <strain evidence="17">NBC_00148</strain>
    </source>
</reference>
<evidence type="ECO:0000256" key="12">
    <source>
        <dbReference type="ARBA" id="ARBA00047761"/>
    </source>
</evidence>
<gene>
    <name evidence="17" type="ORF">OG222_35410</name>
</gene>
<dbReference type="Gene3D" id="3.60.40.10">
    <property type="entry name" value="PPM-type phosphatase domain"/>
    <property type="match status" value="1"/>
</dbReference>
<evidence type="ECO:0000313" key="17">
    <source>
        <dbReference type="EMBL" id="WTQ78704.1"/>
    </source>
</evidence>
<dbReference type="CDD" id="cd16936">
    <property type="entry name" value="HATPase_RsbW-like"/>
    <property type="match status" value="1"/>
</dbReference>
<evidence type="ECO:0000256" key="15">
    <source>
        <dbReference type="ARBA" id="ARBA00081350"/>
    </source>
</evidence>
<dbReference type="SMART" id="SM00086">
    <property type="entry name" value="PAC"/>
    <property type="match status" value="1"/>
</dbReference>
<dbReference type="InterPro" id="IPR003594">
    <property type="entry name" value="HATPase_dom"/>
</dbReference>
<dbReference type="InterPro" id="IPR035965">
    <property type="entry name" value="PAS-like_dom_sf"/>
</dbReference>
<evidence type="ECO:0000256" key="9">
    <source>
        <dbReference type="ARBA" id="ARBA00022842"/>
    </source>
</evidence>
<dbReference type="InterPro" id="IPR001932">
    <property type="entry name" value="PPM-type_phosphatase-like_dom"/>
</dbReference>
<dbReference type="GO" id="GO:0016301">
    <property type="term" value="F:kinase activity"/>
    <property type="evidence" value="ECO:0007669"/>
    <property type="project" value="UniProtKB-KW"/>
</dbReference>
<dbReference type="InterPro" id="IPR036457">
    <property type="entry name" value="PPM-type-like_dom_sf"/>
</dbReference>
<dbReference type="Pfam" id="PF07228">
    <property type="entry name" value="SpoIIE"/>
    <property type="match status" value="1"/>
</dbReference>
<dbReference type="SUPFAM" id="SSF81606">
    <property type="entry name" value="PP2C-like"/>
    <property type="match status" value="1"/>
</dbReference>